<keyword evidence="7" id="KW-0456">Lyase</keyword>
<dbReference type="PANTHER" id="PTHR13604">
    <property type="entry name" value="DC12-RELATED"/>
    <property type="match status" value="1"/>
</dbReference>
<dbReference type="GO" id="GO:0003697">
    <property type="term" value="F:single-stranded DNA binding"/>
    <property type="evidence" value="ECO:0007669"/>
    <property type="project" value="InterPro"/>
</dbReference>
<proteinExistence type="inferred from homology"/>
<dbReference type="STRING" id="4529.A0A0E0PXT6"/>
<keyword evidence="3" id="KW-0227">DNA damage</keyword>
<name>A0A0E0PXT6_ORYRU</name>
<evidence type="ECO:0000256" key="2">
    <source>
        <dbReference type="ARBA" id="ARBA00022670"/>
    </source>
</evidence>
<dbReference type="InterPro" id="IPR036590">
    <property type="entry name" value="SRAP-like"/>
</dbReference>
<feature type="compositionally biased region" description="Basic and acidic residues" evidence="8">
    <location>
        <begin position="366"/>
        <end position="390"/>
    </location>
</feature>
<keyword evidence="10" id="KW-1185">Reference proteome</keyword>
<organism evidence="9 10">
    <name type="scientific">Oryza rufipogon</name>
    <name type="common">Brownbeard rice</name>
    <name type="synonym">Asian wild rice</name>
    <dbReference type="NCBI Taxonomy" id="4529"/>
    <lineage>
        <taxon>Eukaryota</taxon>
        <taxon>Viridiplantae</taxon>
        <taxon>Streptophyta</taxon>
        <taxon>Embryophyta</taxon>
        <taxon>Tracheophyta</taxon>
        <taxon>Spermatophyta</taxon>
        <taxon>Magnoliopsida</taxon>
        <taxon>Liliopsida</taxon>
        <taxon>Poales</taxon>
        <taxon>Poaceae</taxon>
        <taxon>BOP clade</taxon>
        <taxon>Oryzoideae</taxon>
        <taxon>Oryzeae</taxon>
        <taxon>Oryzinae</taxon>
        <taxon>Oryza</taxon>
    </lineage>
</organism>
<dbReference type="EnsemblPlants" id="ORUFI06G15590.1">
    <property type="protein sequence ID" value="ORUFI06G15590.1"/>
    <property type="gene ID" value="ORUFI06G15590"/>
</dbReference>
<protein>
    <recommendedName>
        <fullName evidence="11">Embryonic stem cell-specific 5-hydroxymethylcytosine-binding protein</fullName>
    </recommendedName>
</protein>
<accession>A0A0E0PXT6</accession>
<dbReference type="GO" id="GO:0008233">
    <property type="term" value="F:peptidase activity"/>
    <property type="evidence" value="ECO:0007669"/>
    <property type="project" value="UniProtKB-KW"/>
</dbReference>
<evidence type="ECO:0000256" key="6">
    <source>
        <dbReference type="ARBA" id="ARBA00023125"/>
    </source>
</evidence>
<feature type="region of interest" description="Disordered" evidence="8">
    <location>
        <begin position="366"/>
        <end position="407"/>
    </location>
</feature>
<dbReference type="AlphaFoldDB" id="A0A0E0PXT6"/>
<dbReference type="GO" id="GO:0106300">
    <property type="term" value="P:protein-DNA covalent cross-linking repair"/>
    <property type="evidence" value="ECO:0007669"/>
    <property type="project" value="InterPro"/>
</dbReference>
<keyword evidence="2" id="KW-0645">Protease</keyword>
<dbReference type="Pfam" id="PF02586">
    <property type="entry name" value="SRAP"/>
    <property type="match status" value="1"/>
</dbReference>
<dbReference type="InterPro" id="IPR003738">
    <property type="entry name" value="SRAP"/>
</dbReference>
<dbReference type="Gramene" id="ORUFI06G15590.1">
    <property type="protein sequence ID" value="ORUFI06G15590.1"/>
    <property type="gene ID" value="ORUFI06G15590"/>
</dbReference>
<dbReference type="Gene3D" id="3.90.1680.10">
    <property type="entry name" value="SOS response associated peptidase-like"/>
    <property type="match status" value="1"/>
</dbReference>
<evidence type="ECO:0000256" key="3">
    <source>
        <dbReference type="ARBA" id="ARBA00022763"/>
    </source>
</evidence>
<dbReference type="OMA" id="EMMENSV"/>
<evidence type="ECO:0000313" key="9">
    <source>
        <dbReference type="EnsemblPlants" id="ORUFI06G15590.1"/>
    </source>
</evidence>
<keyword evidence="4" id="KW-0378">Hydrolase</keyword>
<dbReference type="GO" id="GO:0006508">
    <property type="term" value="P:proteolysis"/>
    <property type="evidence" value="ECO:0007669"/>
    <property type="project" value="UniProtKB-KW"/>
</dbReference>
<evidence type="ECO:0008006" key="11">
    <source>
        <dbReference type="Google" id="ProtNLM"/>
    </source>
</evidence>
<keyword evidence="6" id="KW-0238">DNA-binding</keyword>
<reference evidence="9" key="2">
    <citation type="submission" date="2015-06" db="UniProtKB">
        <authorList>
            <consortium name="EnsemblPlants"/>
        </authorList>
    </citation>
    <scope>IDENTIFICATION</scope>
</reference>
<evidence type="ECO:0000256" key="4">
    <source>
        <dbReference type="ARBA" id="ARBA00022801"/>
    </source>
</evidence>
<dbReference type="eggNOG" id="KOG2618">
    <property type="taxonomic scope" value="Eukaryota"/>
</dbReference>
<dbReference type="GO" id="GO:0016829">
    <property type="term" value="F:lyase activity"/>
    <property type="evidence" value="ECO:0007669"/>
    <property type="project" value="UniProtKB-KW"/>
</dbReference>
<keyword evidence="5" id="KW-0190">Covalent protein-DNA linkage</keyword>
<comment type="similarity">
    <text evidence="1">Belongs to the SOS response-associated peptidase family.</text>
</comment>
<evidence type="ECO:0000256" key="5">
    <source>
        <dbReference type="ARBA" id="ARBA00023124"/>
    </source>
</evidence>
<dbReference type="PANTHER" id="PTHR13604:SF0">
    <property type="entry name" value="ABASIC SITE PROCESSING PROTEIN HMCES"/>
    <property type="match status" value="1"/>
</dbReference>
<evidence type="ECO:0000256" key="1">
    <source>
        <dbReference type="ARBA" id="ARBA00008136"/>
    </source>
</evidence>
<dbReference type="Proteomes" id="UP000008022">
    <property type="component" value="Unassembled WGS sequence"/>
</dbReference>
<evidence type="ECO:0000313" key="10">
    <source>
        <dbReference type="Proteomes" id="UP000008022"/>
    </source>
</evidence>
<evidence type="ECO:0000256" key="7">
    <source>
        <dbReference type="ARBA" id="ARBA00023239"/>
    </source>
</evidence>
<reference evidence="10" key="1">
    <citation type="submission" date="2013-06" db="EMBL/GenBank/DDBJ databases">
        <authorList>
            <person name="Zhao Q."/>
        </authorList>
    </citation>
    <scope>NUCLEOTIDE SEQUENCE</scope>
    <source>
        <strain evidence="10">cv. W1943</strain>
    </source>
</reference>
<sequence length="420" mass="47299">MREKRFAQEYEMCGRARCTLSPSQAARAFGFPTTTSVAGGGTGGGCGGGDAPAVPLLRMDRYRPSYNVSPGTYLPVGTVRARPAGYDGGGDMDGEVSVIQCMKWGLVPSFTGKNEKPDHFRMFNARSESIKEKASFRRLIPNNRCLVAVEGFYEWKKDGPKKMPYYIHFQDQRPLVFAALFDTWTNSEDRMPVILGDKDSISTWLNGASVKLEEITVPYEGADLLDLILSNDVVIFRLYIKRRGHIVWYPVTAAIGKISFDGPECIKQVQMRPSEKPISTFFMKKPVKSEKKDQDHAETKAFRAANKEWHESAENQLDKTYQHQVEEEQDASIFNDQPITLEHDVEKAKTMKNDDLIFTDEATQKQDALRLKRKNEDDEIHADKVMEKSGRSPVHVKKKVKGPKPASVGQASLLSYFAKK</sequence>
<dbReference type="SUPFAM" id="SSF143081">
    <property type="entry name" value="BB1717-like"/>
    <property type="match status" value="1"/>
</dbReference>
<evidence type="ECO:0000256" key="8">
    <source>
        <dbReference type="SAM" id="MobiDB-lite"/>
    </source>
</evidence>